<sequence>MTRPMHSNSRSSEQSESGCKENARVPLLGRPMEHCASVESRLGVPGAPLAVPFARIKSEVGNPRIDYGANSGTGQITCKKEAWNGTSFIPQALTHTFAWKLCLVAPKGARPNG</sequence>
<dbReference type="HOGENOM" id="CLU_2132822_0_0_1"/>
<feature type="compositionally biased region" description="Low complexity" evidence="1">
    <location>
        <begin position="7"/>
        <end position="17"/>
    </location>
</feature>
<organism evidence="2 3">
    <name type="scientific">Ajellomyces capsulatus (strain H143)</name>
    <name type="common">Darling's disease fungus</name>
    <name type="synonym">Histoplasma capsulatum</name>
    <dbReference type="NCBI Taxonomy" id="544712"/>
    <lineage>
        <taxon>Eukaryota</taxon>
        <taxon>Fungi</taxon>
        <taxon>Dikarya</taxon>
        <taxon>Ascomycota</taxon>
        <taxon>Pezizomycotina</taxon>
        <taxon>Eurotiomycetes</taxon>
        <taxon>Eurotiomycetidae</taxon>
        <taxon>Onygenales</taxon>
        <taxon>Ajellomycetaceae</taxon>
        <taxon>Histoplasma</taxon>
    </lineage>
</organism>
<accession>C6H1J2</accession>
<evidence type="ECO:0000313" key="2">
    <source>
        <dbReference type="EMBL" id="EER44995.1"/>
    </source>
</evidence>
<dbReference type="Proteomes" id="UP000002624">
    <property type="component" value="Unassembled WGS sequence"/>
</dbReference>
<feature type="region of interest" description="Disordered" evidence="1">
    <location>
        <begin position="1"/>
        <end position="24"/>
    </location>
</feature>
<evidence type="ECO:0000256" key="1">
    <source>
        <dbReference type="SAM" id="MobiDB-lite"/>
    </source>
</evidence>
<proteinExistence type="predicted"/>
<dbReference type="EMBL" id="GG692419">
    <property type="protein sequence ID" value="EER44995.1"/>
    <property type="molecule type" value="Genomic_DNA"/>
</dbReference>
<name>C6H1J2_AJECH</name>
<evidence type="ECO:0000313" key="3">
    <source>
        <dbReference type="Proteomes" id="UP000002624"/>
    </source>
</evidence>
<dbReference type="VEuPathDB" id="FungiDB:HCDG_00574"/>
<reference evidence="3" key="1">
    <citation type="submission" date="2009-05" db="EMBL/GenBank/DDBJ databases">
        <title>The genome sequence of Ajellomyces capsulatus strain H143.</title>
        <authorList>
            <person name="Champion M."/>
            <person name="Cuomo C.A."/>
            <person name="Ma L.-J."/>
            <person name="Henn M.R."/>
            <person name="Sil A."/>
            <person name="Goldman B."/>
            <person name="Young S.K."/>
            <person name="Kodira C.D."/>
            <person name="Zeng Q."/>
            <person name="Koehrsen M."/>
            <person name="Alvarado L."/>
            <person name="Berlin A.M."/>
            <person name="Borenstein D."/>
            <person name="Chen Z."/>
            <person name="Engels R."/>
            <person name="Freedman E."/>
            <person name="Gellesch M."/>
            <person name="Goldberg J."/>
            <person name="Griggs A."/>
            <person name="Gujja S."/>
            <person name="Heiman D.I."/>
            <person name="Hepburn T.A."/>
            <person name="Howarth C."/>
            <person name="Jen D."/>
            <person name="Larson L."/>
            <person name="Lewis B."/>
            <person name="Mehta T."/>
            <person name="Park D."/>
            <person name="Pearson M."/>
            <person name="Roberts A."/>
            <person name="Saif S."/>
            <person name="Shea T.D."/>
            <person name="Shenoy N."/>
            <person name="Sisk P."/>
            <person name="Stolte C."/>
            <person name="Sykes S."/>
            <person name="Walk T."/>
            <person name="White J."/>
            <person name="Yandava C."/>
            <person name="Klein B."/>
            <person name="McEwen J.G."/>
            <person name="Puccia R."/>
            <person name="Goldman G.H."/>
            <person name="Felipe M.S."/>
            <person name="Nino-Vega G."/>
            <person name="San-Blas G."/>
            <person name="Taylor J.W."/>
            <person name="Mendoza L."/>
            <person name="Galagan J.E."/>
            <person name="Nusbaum C."/>
            <person name="Birren B.W."/>
        </authorList>
    </citation>
    <scope>NUCLEOTIDE SEQUENCE [LARGE SCALE GENOMIC DNA]</scope>
    <source>
        <strain evidence="3">H143</strain>
    </source>
</reference>
<dbReference type="AlphaFoldDB" id="C6H1J2"/>
<gene>
    <name evidence="2" type="ORF">HCDG_00574</name>
</gene>
<protein>
    <submittedName>
        <fullName evidence="2">Uncharacterized protein</fullName>
    </submittedName>
</protein>